<dbReference type="AlphaFoldDB" id="A0A918C9D6"/>
<keyword evidence="2" id="KW-1185">Reference proteome</keyword>
<protein>
    <submittedName>
        <fullName evidence="1">Uncharacterized protein</fullName>
    </submittedName>
</protein>
<dbReference type="EMBL" id="BMQL01000013">
    <property type="protein sequence ID" value="GGR11389.1"/>
    <property type="molecule type" value="Genomic_DNA"/>
</dbReference>
<gene>
    <name evidence="1" type="ORF">GCM10008957_25180</name>
</gene>
<name>A0A918C9D6_9DEIO</name>
<dbReference type="RefSeq" id="WP_189090864.1">
    <property type="nucleotide sequence ID" value="NZ_BMQL01000013.1"/>
</dbReference>
<organism evidence="1 2">
    <name type="scientific">Deinococcus ruber</name>
    <dbReference type="NCBI Taxonomy" id="1848197"/>
    <lineage>
        <taxon>Bacteria</taxon>
        <taxon>Thermotogati</taxon>
        <taxon>Deinococcota</taxon>
        <taxon>Deinococci</taxon>
        <taxon>Deinococcales</taxon>
        <taxon>Deinococcaceae</taxon>
        <taxon>Deinococcus</taxon>
    </lineage>
</organism>
<comment type="caution">
    <text evidence="1">The sequence shown here is derived from an EMBL/GenBank/DDBJ whole genome shotgun (WGS) entry which is preliminary data.</text>
</comment>
<reference evidence="1" key="1">
    <citation type="journal article" date="2014" name="Int. J. Syst. Evol. Microbiol.">
        <title>Complete genome sequence of Corynebacterium casei LMG S-19264T (=DSM 44701T), isolated from a smear-ripened cheese.</title>
        <authorList>
            <consortium name="US DOE Joint Genome Institute (JGI-PGF)"/>
            <person name="Walter F."/>
            <person name="Albersmeier A."/>
            <person name="Kalinowski J."/>
            <person name="Ruckert C."/>
        </authorList>
    </citation>
    <scope>NUCLEOTIDE SEQUENCE</scope>
    <source>
        <strain evidence="1">JCM 31311</strain>
    </source>
</reference>
<dbReference type="Proteomes" id="UP000603865">
    <property type="component" value="Unassembled WGS sequence"/>
</dbReference>
<accession>A0A918C9D6</accession>
<evidence type="ECO:0000313" key="2">
    <source>
        <dbReference type="Proteomes" id="UP000603865"/>
    </source>
</evidence>
<reference evidence="1" key="2">
    <citation type="submission" date="2020-09" db="EMBL/GenBank/DDBJ databases">
        <authorList>
            <person name="Sun Q."/>
            <person name="Ohkuma M."/>
        </authorList>
    </citation>
    <scope>NUCLEOTIDE SEQUENCE</scope>
    <source>
        <strain evidence="1">JCM 31311</strain>
    </source>
</reference>
<proteinExistence type="predicted"/>
<sequence length="160" mass="17133">MAVEFKSGFPAAAALMAERRQRYQQLMDASVVAVAEVAKQVIVEGTMVGVYLTPEGNYVRTEHLLESIFARPAHIGAALGVEMGNVAEYASDVEYGSLGSEISEAEAHARAAAEPGLAPLYLGRTAKAWFLPNPAVTRASVVTSDLLRKAHITAFKLAMR</sequence>
<evidence type="ECO:0000313" key="1">
    <source>
        <dbReference type="EMBL" id="GGR11389.1"/>
    </source>
</evidence>